<feature type="region of interest" description="Disordered" evidence="1">
    <location>
        <begin position="211"/>
        <end position="237"/>
    </location>
</feature>
<comment type="caution">
    <text evidence="2">The sequence shown here is derived from an EMBL/GenBank/DDBJ whole genome shotgun (WGS) entry which is preliminary data.</text>
</comment>
<feature type="region of interest" description="Disordered" evidence="1">
    <location>
        <begin position="18"/>
        <end position="47"/>
    </location>
</feature>
<sequence length="593" mass="64242">MTAPTSSSKWSLKRIIFKQPKNNGNNHKPFSPLLNSHHHDPSSPIEPAADDFPLFEFPSAEFSSTPVKHSHRHQLLPSKATVGTASTAVSTVMSSSPFTPSSNSGSGGNGCGAVNKTIGTNDEFSYSCANSTAWTSTPPSCSVKHVHLVVGGIGAVGGNGCENHQGGAVGMMAWKGKSGRREGSSKEMVEENTKEEKDGFVELITERQRSRRYSVPESALTRSDDNINSKSTFKNTLDSSKTEQGYFAQGYNLLGFHHHQQQQQQQHQDDNLFQHSTSISPRASASLEKEGYSQQTGYSQANRTASTVSKTNAMTSTAATSAAAIIIESKKSESPEEPPSTKRKSVNPEFFMEDAVVPPSPSNKQRQRQHQQQQQQQQQQKQLHQPQPQQPNNHEDYDNPNHLYAEINVKHRPLPVSRQGSEGTASLAMTSISSITGHGSLFNKDYDDNSGGILLPLPEGLWRIGSMVINTAAAAEENYFDYSNDETLRNHRGDGNNNGSNSGMFERIGNAAYQFFYTTCQCFEVNGGSVPMSPDVVKEEMSRATTTAAATTSALNDATVDGTNHAVNTMTSNASKGGSGGEQQPVFSSPMEN</sequence>
<dbReference type="PANTHER" id="PTHR24330">
    <property type="entry name" value="HOMEOBOX PROTEIN BARH-LIKE"/>
    <property type="match status" value="1"/>
</dbReference>
<keyword evidence="3" id="KW-1185">Reference proteome</keyword>
<gene>
    <name evidence="2" type="ORF">ACHAWO_011528</name>
</gene>
<feature type="compositionally biased region" description="Polar residues" evidence="1">
    <location>
        <begin position="292"/>
        <end position="314"/>
    </location>
</feature>
<feature type="compositionally biased region" description="Basic and acidic residues" evidence="1">
    <location>
        <begin position="179"/>
        <end position="198"/>
    </location>
</feature>
<dbReference type="EMBL" id="JALLPJ020001402">
    <property type="protein sequence ID" value="KAL3765446.1"/>
    <property type="molecule type" value="Genomic_DNA"/>
</dbReference>
<feature type="region of interest" description="Disordered" evidence="1">
    <location>
        <begin position="177"/>
        <end position="198"/>
    </location>
</feature>
<protein>
    <submittedName>
        <fullName evidence="2">Uncharacterized protein</fullName>
    </submittedName>
</protein>
<dbReference type="AlphaFoldDB" id="A0ABD3MRF9"/>
<dbReference type="Proteomes" id="UP001530400">
    <property type="component" value="Unassembled WGS sequence"/>
</dbReference>
<feature type="compositionally biased region" description="Low complexity" evidence="1">
    <location>
        <begin position="370"/>
        <end position="387"/>
    </location>
</feature>
<organism evidence="2 3">
    <name type="scientific">Cyclotella atomus</name>
    <dbReference type="NCBI Taxonomy" id="382360"/>
    <lineage>
        <taxon>Eukaryota</taxon>
        <taxon>Sar</taxon>
        <taxon>Stramenopiles</taxon>
        <taxon>Ochrophyta</taxon>
        <taxon>Bacillariophyta</taxon>
        <taxon>Coscinodiscophyceae</taxon>
        <taxon>Thalassiosirophycidae</taxon>
        <taxon>Stephanodiscales</taxon>
        <taxon>Stephanodiscaceae</taxon>
        <taxon>Cyclotella</taxon>
    </lineage>
</organism>
<evidence type="ECO:0000313" key="3">
    <source>
        <dbReference type="Proteomes" id="UP001530400"/>
    </source>
</evidence>
<evidence type="ECO:0000256" key="1">
    <source>
        <dbReference type="SAM" id="MobiDB-lite"/>
    </source>
</evidence>
<accession>A0ABD3MRF9</accession>
<proteinExistence type="predicted"/>
<name>A0ABD3MRF9_9STRA</name>
<dbReference type="PANTHER" id="PTHR24330:SF19">
    <property type="entry name" value="MEDIATOR OF RNA POLYMERASE II TRANSCRIPTION SUBUNIT 29"/>
    <property type="match status" value="1"/>
</dbReference>
<feature type="region of interest" description="Disordered" evidence="1">
    <location>
        <begin position="282"/>
        <end position="315"/>
    </location>
</feature>
<feature type="region of interest" description="Disordered" evidence="1">
    <location>
        <begin position="571"/>
        <end position="593"/>
    </location>
</feature>
<dbReference type="InterPro" id="IPR052145">
    <property type="entry name" value="Mediator/Homeobox_domain"/>
</dbReference>
<evidence type="ECO:0000313" key="2">
    <source>
        <dbReference type="EMBL" id="KAL3765446.1"/>
    </source>
</evidence>
<feature type="region of interest" description="Disordered" evidence="1">
    <location>
        <begin position="329"/>
        <end position="400"/>
    </location>
</feature>
<reference evidence="2 3" key="1">
    <citation type="submission" date="2024-10" db="EMBL/GenBank/DDBJ databases">
        <title>Updated reference genomes for cyclostephanoid diatoms.</title>
        <authorList>
            <person name="Roberts W.R."/>
            <person name="Alverson A.J."/>
        </authorList>
    </citation>
    <scope>NUCLEOTIDE SEQUENCE [LARGE SCALE GENOMIC DNA]</scope>
    <source>
        <strain evidence="2 3">AJA010-31</strain>
    </source>
</reference>
<feature type="compositionally biased region" description="Polar residues" evidence="1">
    <location>
        <begin position="228"/>
        <end position="237"/>
    </location>
</feature>